<dbReference type="InterPro" id="IPR038404">
    <property type="entry name" value="TRAP_DctP_sf"/>
</dbReference>
<evidence type="ECO:0000256" key="2">
    <source>
        <dbReference type="ARBA" id="ARBA00009023"/>
    </source>
</evidence>
<dbReference type="NCBIfam" id="NF037995">
    <property type="entry name" value="TRAP_S1"/>
    <property type="match status" value="1"/>
</dbReference>
<comment type="subcellular location">
    <subcellularLocation>
        <location evidence="1">Periplasm</location>
    </subcellularLocation>
</comment>
<dbReference type="InterPro" id="IPR004682">
    <property type="entry name" value="TRAP_DctP"/>
</dbReference>
<dbReference type="GO" id="GO:0030288">
    <property type="term" value="C:outer membrane-bounded periplasmic space"/>
    <property type="evidence" value="ECO:0007669"/>
    <property type="project" value="InterPro"/>
</dbReference>
<protein>
    <submittedName>
        <fullName evidence="7">TRAP dicarboxylate transporter subunit DctP</fullName>
    </submittedName>
</protein>
<dbReference type="STRING" id="1208324.P73_4007"/>
<evidence type="ECO:0000256" key="1">
    <source>
        <dbReference type="ARBA" id="ARBA00004418"/>
    </source>
</evidence>
<accession>A0A0B5E8T7</accession>
<dbReference type="NCBIfam" id="TIGR00787">
    <property type="entry name" value="dctP"/>
    <property type="match status" value="1"/>
</dbReference>
<evidence type="ECO:0000256" key="6">
    <source>
        <dbReference type="SAM" id="SignalP"/>
    </source>
</evidence>
<comment type="similarity">
    <text evidence="2">Belongs to the bacterial solute-binding protein 7 family.</text>
</comment>
<keyword evidence="3" id="KW-0813">Transport</keyword>
<feature type="chain" id="PRO_5002115814" evidence="6">
    <location>
        <begin position="24"/>
        <end position="325"/>
    </location>
</feature>
<dbReference type="EMBL" id="CP004393">
    <property type="protein sequence ID" value="AJE48722.1"/>
    <property type="molecule type" value="Genomic_DNA"/>
</dbReference>
<evidence type="ECO:0000313" key="8">
    <source>
        <dbReference type="Proteomes" id="UP000031521"/>
    </source>
</evidence>
<keyword evidence="8" id="KW-1185">Reference proteome</keyword>
<dbReference type="OrthoDB" id="8673861at2"/>
<dbReference type="AlphaFoldDB" id="A0A0B5E8T7"/>
<reference evidence="7 8" key="1">
    <citation type="journal article" date="2014" name="Int. J. Syst. Evol. Microbiol.">
        <title>Celeribacter indicus sp. nov., a polycyclic aromatic hydrocarbon-degrading bacterium from deep-sea sediment and reclassification of Huaishuia halophila as Celeribacter halophilus comb. nov.</title>
        <authorList>
            <person name="Lai Q."/>
            <person name="Cao J."/>
            <person name="Yuan J."/>
            <person name="Li F."/>
            <person name="Shao Z."/>
        </authorList>
    </citation>
    <scope>NUCLEOTIDE SEQUENCE [LARGE SCALE GENOMIC DNA]</scope>
    <source>
        <strain evidence="7">P73</strain>
    </source>
</reference>
<name>A0A0B5E8T7_9RHOB</name>
<dbReference type="GO" id="GO:0055085">
    <property type="term" value="P:transmembrane transport"/>
    <property type="evidence" value="ECO:0007669"/>
    <property type="project" value="InterPro"/>
</dbReference>
<dbReference type="PANTHER" id="PTHR33376">
    <property type="match status" value="1"/>
</dbReference>
<feature type="signal peptide" evidence="6">
    <location>
        <begin position="1"/>
        <end position="23"/>
    </location>
</feature>
<dbReference type="CDD" id="cd13603">
    <property type="entry name" value="PBP2_TRAP_Siap_TeaA_like"/>
    <property type="match status" value="1"/>
</dbReference>
<evidence type="ECO:0000256" key="4">
    <source>
        <dbReference type="ARBA" id="ARBA00022729"/>
    </source>
</evidence>
<keyword evidence="5" id="KW-0574">Periplasm</keyword>
<organism evidence="7 8">
    <name type="scientific">Celeribacter indicus</name>
    <dbReference type="NCBI Taxonomy" id="1208324"/>
    <lineage>
        <taxon>Bacteria</taxon>
        <taxon>Pseudomonadati</taxon>
        <taxon>Pseudomonadota</taxon>
        <taxon>Alphaproteobacteria</taxon>
        <taxon>Rhodobacterales</taxon>
        <taxon>Roseobacteraceae</taxon>
        <taxon>Celeribacter</taxon>
    </lineage>
</organism>
<evidence type="ECO:0000256" key="3">
    <source>
        <dbReference type="ARBA" id="ARBA00022448"/>
    </source>
</evidence>
<dbReference type="Pfam" id="PF03480">
    <property type="entry name" value="DctP"/>
    <property type="match status" value="1"/>
</dbReference>
<gene>
    <name evidence="7" type="ORF">P73_4007</name>
</gene>
<dbReference type="Proteomes" id="UP000031521">
    <property type="component" value="Chromosome"/>
</dbReference>
<evidence type="ECO:0000256" key="5">
    <source>
        <dbReference type="ARBA" id="ARBA00022764"/>
    </source>
</evidence>
<evidence type="ECO:0000313" key="7">
    <source>
        <dbReference type="EMBL" id="AJE48722.1"/>
    </source>
</evidence>
<dbReference type="PANTHER" id="PTHR33376:SF4">
    <property type="entry name" value="SIALIC ACID-BINDING PERIPLASMIC PROTEIN SIAP"/>
    <property type="match status" value="1"/>
</dbReference>
<dbReference type="Gene3D" id="3.40.190.170">
    <property type="entry name" value="Bacterial extracellular solute-binding protein, family 7"/>
    <property type="match status" value="1"/>
</dbReference>
<dbReference type="KEGG" id="cid:P73_4007"/>
<dbReference type="RefSeq" id="WP_052453458.1">
    <property type="nucleotide sequence ID" value="NZ_CP004393.1"/>
</dbReference>
<dbReference type="InterPro" id="IPR018389">
    <property type="entry name" value="DctP_fam"/>
</dbReference>
<proteinExistence type="inferred from homology"/>
<keyword evidence="4 6" id="KW-0732">Signal</keyword>
<dbReference type="HOGENOM" id="CLU_036176_4_1_5"/>
<sequence length="325" mass="35091">MKTAFTSTLALVALSVSATCASAATYRLACPSAETSTTCLAATHFADEVRENSGGEIDIQVFPGGQLGSGEKAIQQMRAGVLDLVVESLSNYGNFVDDFNVVSWGFTFRDNAHFQSFLASDVEKEMEAQLFDEAGIKMLASNWSKLPRVVVSTRPVETPEDLAGLKFRVPGIPSYIKTWQTLGANPTQVPWADSFQALKTGITDAMEAPYDSVLSQKFHLAAPYVSLTDHVYDSVTVSMNGMRWSRLDEAQQQVMLEAAANAASYSAELVAEAAKTVSDQLEADGATIIEVDRSAFADKLRAAAEEQEAEGLWAEGLYDAIQSID</sequence>